<keyword evidence="3" id="KW-1185">Reference proteome</keyword>
<reference evidence="3" key="1">
    <citation type="journal article" date="2019" name="Int. J. Syst. Evol. Microbiol.">
        <title>The Global Catalogue of Microorganisms (GCM) 10K type strain sequencing project: providing services to taxonomists for standard genome sequencing and annotation.</title>
        <authorList>
            <consortium name="The Broad Institute Genomics Platform"/>
            <consortium name="The Broad Institute Genome Sequencing Center for Infectious Disease"/>
            <person name="Wu L."/>
            <person name="Ma J."/>
        </authorList>
    </citation>
    <scope>NUCLEOTIDE SEQUENCE [LARGE SCALE GENOMIC DNA]</scope>
    <source>
        <strain evidence="3">JCM 6922</strain>
    </source>
</reference>
<organism evidence="2 3">
    <name type="scientific">Streptomyces glaucus</name>
    <dbReference type="NCBI Taxonomy" id="284029"/>
    <lineage>
        <taxon>Bacteria</taxon>
        <taxon>Bacillati</taxon>
        <taxon>Actinomycetota</taxon>
        <taxon>Actinomycetes</taxon>
        <taxon>Kitasatosporales</taxon>
        <taxon>Streptomycetaceae</taxon>
        <taxon>Streptomyces</taxon>
    </lineage>
</organism>
<proteinExistence type="predicted"/>
<sequence>MDTSVVIAGAGPAGLMLAGESRLAGIDVTVLESLPKRTGESRGIGLATRAMEMFDQRGLLRRRWGPLRLYPPGTFAASGSLVEPVPARERAELARWPLTFRATAPRVRVPVRLTFAEYEAWWRHDEETLADLAAHFTAAPRVIVDRQPDAGHDISLGWAARSYHLRALAFFEGCLASRAVAPAPAATTVS</sequence>
<dbReference type="InterPro" id="IPR036188">
    <property type="entry name" value="FAD/NAD-bd_sf"/>
</dbReference>
<comment type="caution">
    <text evidence="2">The sequence shown here is derived from an EMBL/GenBank/DDBJ whole genome shotgun (WGS) entry which is preliminary data.</text>
</comment>
<gene>
    <name evidence="2" type="ORF">GCM10010421_47960</name>
</gene>
<accession>A0ABP5XH56</accession>
<dbReference type="EMBL" id="BAAATK010000036">
    <property type="protein sequence ID" value="GAA2449950.1"/>
    <property type="molecule type" value="Genomic_DNA"/>
</dbReference>
<name>A0ABP5XH56_9ACTN</name>
<feature type="domain" description="FAD-binding" evidence="1">
    <location>
        <begin position="2"/>
        <end position="62"/>
    </location>
</feature>
<dbReference type="InterPro" id="IPR002938">
    <property type="entry name" value="FAD-bd"/>
</dbReference>
<dbReference type="Pfam" id="PF01494">
    <property type="entry name" value="FAD_binding_3"/>
    <property type="match status" value="1"/>
</dbReference>
<protein>
    <recommendedName>
        <fullName evidence="1">FAD-binding domain-containing protein</fullName>
    </recommendedName>
</protein>
<dbReference type="SUPFAM" id="SSF51905">
    <property type="entry name" value="FAD/NAD(P)-binding domain"/>
    <property type="match status" value="1"/>
</dbReference>
<dbReference type="Proteomes" id="UP001500460">
    <property type="component" value="Unassembled WGS sequence"/>
</dbReference>
<evidence type="ECO:0000313" key="3">
    <source>
        <dbReference type="Proteomes" id="UP001500460"/>
    </source>
</evidence>
<dbReference type="Gene3D" id="3.50.50.60">
    <property type="entry name" value="FAD/NAD(P)-binding domain"/>
    <property type="match status" value="1"/>
</dbReference>
<evidence type="ECO:0000313" key="2">
    <source>
        <dbReference type="EMBL" id="GAA2449950.1"/>
    </source>
</evidence>
<evidence type="ECO:0000259" key="1">
    <source>
        <dbReference type="Pfam" id="PF01494"/>
    </source>
</evidence>